<evidence type="ECO:0000313" key="3">
    <source>
        <dbReference type="EMBL" id="RAN96527.1"/>
    </source>
</evidence>
<comment type="caution">
    <text evidence="3">The sequence shown here is derived from an EMBL/GenBank/DDBJ whole genome shotgun (WGS) entry which is preliminary data.</text>
</comment>
<dbReference type="GO" id="GO:0016887">
    <property type="term" value="F:ATP hydrolysis activity"/>
    <property type="evidence" value="ECO:0007669"/>
    <property type="project" value="InterPro"/>
</dbReference>
<dbReference type="GO" id="GO:0006302">
    <property type="term" value="P:double-strand break repair"/>
    <property type="evidence" value="ECO:0007669"/>
    <property type="project" value="InterPro"/>
</dbReference>
<feature type="coiled-coil region" evidence="1">
    <location>
        <begin position="305"/>
        <end position="367"/>
    </location>
</feature>
<dbReference type="EMBL" id="PYAA01000033">
    <property type="protein sequence ID" value="RAN96527.1"/>
    <property type="molecule type" value="Genomic_DNA"/>
</dbReference>
<evidence type="ECO:0000256" key="1">
    <source>
        <dbReference type="SAM" id="Coils"/>
    </source>
</evidence>
<evidence type="ECO:0000259" key="2">
    <source>
        <dbReference type="Pfam" id="PF13476"/>
    </source>
</evidence>
<accession>A0A328N3A8</accession>
<dbReference type="AlphaFoldDB" id="A0A328N3A8"/>
<dbReference type="InterPro" id="IPR027417">
    <property type="entry name" value="P-loop_NTPase"/>
</dbReference>
<feature type="coiled-coil region" evidence="1">
    <location>
        <begin position="479"/>
        <end position="506"/>
    </location>
</feature>
<evidence type="ECO:0000313" key="4">
    <source>
        <dbReference type="Proteomes" id="UP000248966"/>
    </source>
</evidence>
<sequence>MLRVNALQLRAQTSGPVFGADISFHEGLNVVRADNSSGKSTCLQALLYSLGLEGMLSPRREVPLPHAMTDSIELAGKRLNVTRSLVRLEIQNGRGEVATVERSVKGREPSNGLVKVLSGKGLTGDGSGQRRDYFVRRRGAAQNEAGFHRWLADFLGWELPRVARTDGSEGLLYLECLFPYFFVEQKHGWLGLQARIPTYFGIRDVVRRSAEFVLSLDAYNLVLQRQRLESEGANIEVEWRRHLERVQTSAASASVVPRGLGVRPPLDPDLVTFDLLMPAGSQWIDLDEGIRRLRAEVAEASSLPLQTVAADEEGLEERLESAQTELTVLTAALSEALGNYDESQRRVNGLDVRLAALEEDLQRHKDAAVLRSLGSRNTQVVFGAEPHCPTCHQFLPDGFDVTESPMSDEQNIAFIEQELRSFRAMHQDALRLTGALKVRVQALRDASAATRAQVRAIKDSLVAPSSMPSPADIAAQIHLETQLQVLEKFRDEMEGVEDALRQVAARWSTNRRLLAELGKDRLSAADRAKIDALGSSFRSQLTRYGFRSLSPADIRISEETYRPTHDGFDLGFDLSASDMIRSIWAYLLSLAELGRTYPTNHLGFLALDEPRQQEVEYPDFASFVRRLAEVSGPGLQILVATSEEDSRMREMLTGRPHNLISIPPREKLLKPVDEDYVEW</sequence>
<dbReference type="RefSeq" id="WP_373861097.1">
    <property type="nucleotide sequence ID" value="NZ_PYAA01000033.1"/>
</dbReference>
<dbReference type="Pfam" id="PF13476">
    <property type="entry name" value="AAA_23"/>
    <property type="match status" value="1"/>
</dbReference>
<protein>
    <recommendedName>
        <fullName evidence="2">Rad50/SbcC-type AAA domain-containing protein</fullName>
    </recommendedName>
</protein>
<name>A0A328N3A8_9ACTN</name>
<keyword evidence="1" id="KW-0175">Coiled coil</keyword>
<dbReference type="Gene3D" id="3.40.50.300">
    <property type="entry name" value="P-loop containing nucleotide triphosphate hydrolases"/>
    <property type="match status" value="1"/>
</dbReference>
<reference evidence="3 4" key="1">
    <citation type="submission" date="2018-03" db="EMBL/GenBank/DDBJ databases">
        <title>Defining the species Micromonospora saelicesensis and Micromonospora noduli under the framework of genomics.</title>
        <authorList>
            <person name="Riesco R."/>
            <person name="Trujillo M.E."/>
        </authorList>
    </citation>
    <scope>NUCLEOTIDE SEQUENCE [LARGE SCALE GENOMIC DNA]</scope>
    <source>
        <strain evidence="3 4">LAH08</strain>
    </source>
</reference>
<proteinExistence type="predicted"/>
<gene>
    <name evidence="3" type="ORF">LAH08_05270</name>
</gene>
<organism evidence="3 4">
    <name type="scientific">Micromonospora noduli</name>
    <dbReference type="NCBI Taxonomy" id="709876"/>
    <lineage>
        <taxon>Bacteria</taxon>
        <taxon>Bacillati</taxon>
        <taxon>Actinomycetota</taxon>
        <taxon>Actinomycetes</taxon>
        <taxon>Micromonosporales</taxon>
        <taxon>Micromonosporaceae</taxon>
        <taxon>Micromonospora</taxon>
    </lineage>
</organism>
<feature type="domain" description="Rad50/SbcC-type AAA" evidence="2">
    <location>
        <begin position="20"/>
        <end position="134"/>
    </location>
</feature>
<dbReference type="InterPro" id="IPR038729">
    <property type="entry name" value="Rad50/SbcC_AAA"/>
</dbReference>
<dbReference type="SUPFAM" id="SSF52540">
    <property type="entry name" value="P-loop containing nucleoside triphosphate hydrolases"/>
    <property type="match status" value="1"/>
</dbReference>
<dbReference type="Proteomes" id="UP000248966">
    <property type="component" value="Unassembled WGS sequence"/>
</dbReference>